<keyword evidence="2" id="KW-1185">Reference proteome</keyword>
<sequence length="44" mass="4664">MKLKVLILILAMGILIGVNYAEAQKADSAPTTEISSNFGITKKA</sequence>
<organism evidence="1 2">
    <name type="scientific">Neobacillus driksii</name>
    <dbReference type="NCBI Taxonomy" id="3035913"/>
    <lineage>
        <taxon>Bacteria</taxon>
        <taxon>Bacillati</taxon>
        <taxon>Bacillota</taxon>
        <taxon>Bacilli</taxon>
        <taxon>Bacillales</taxon>
        <taxon>Bacillaceae</taxon>
        <taxon>Neobacillus</taxon>
    </lineage>
</organism>
<evidence type="ECO:0000313" key="2">
    <source>
        <dbReference type="Proteomes" id="UP001241748"/>
    </source>
</evidence>
<protein>
    <submittedName>
        <fullName evidence="1">Uncharacterized protein</fullName>
    </submittedName>
</protein>
<proteinExistence type="predicted"/>
<dbReference type="RefSeq" id="WP_306073031.1">
    <property type="nucleotide sequence ID" value="NZ_JAROBZ020000001.1"/>
</dbReference>
<accession>A0ABV4YV50</accession>
<comment type="caution">
    <text evidence="1">The sequence shown here is derived from an EMBL/GenBank/DDBJ whole genome shotgun (WGS) entry which is preliminary data.</text>
</comment>
<evidence type="ECO:0000313" key="1">
    <source>
        <dbReference type="EMBL" id="MFB3168401.1"/>
    </source>
</evidence>
<name>A0ABV4YV50_9BACI</name>
<gene>
    <name evidence="1" type="ORF">P5G62_014880</name>
</gene>
<reference evidence="1 2" key="1">
    <citation type="submission" date="2024-05" db="EMBL/GenBank/DDBJ databases">
        <authorList>
            <person name="Venkateswaran K."/>
        </authorList>
    </citation>
    <scope>NUCLEOTIDE SEQUENCE [LARGE SCALE GENOMIC DNA]</scope>
    <source>
        <strain evidence="1 2">179-C4-2-HS</strain>
    </source>
</reference>
<dbReference type="EMBL" id="JAROBZ020000001">
    <property type="protein sequence ID" value="MFB3168401.1"/>
    <property type="molecule type" value="Genomic_DNA"/>
</dbReference>
<dbReference type="Proteomes" id="UP001241748">
    <property type="component" value="Unassembled WGS sequence"/>
</dbReference>